<dbReference type="InterPro" id="IPR036865">
    <property type="entry name" value="CRAL-TRIO_dom_sf"/>
</dbReference>
<proteinExistence type="predicted"/>
<dbReference type="Proteomes" id="UP000095300">
    <property type="component" value="Unassembled WGS sequence"/>
</dbReference>
<dbReference type="GO" id="GO:1902936">
    <property type="term" value="F:phosphatidylinositol bisphosphate binding"/>
    <property type="evidence" value="ECO:0007669"/>
    <property type="project" value="TreeGrafter"/>
</dbReference>
<evidence type="ECO:0000259" key="1">
    <source>
        <dbReference type="PROSITE" id="PS50191"/>
    </source>
</evidence>
<dbReference type="Gene3D" id="1.10.8.20">
    <property type="entry name" value="N-terminal domain of phosphatidylinositol transfer protein sec14p"/>
    <property type="match status" value="1"/>
</dbReference>
<reference evidence="2" key="1">
    <citation type="submission" date="2020-05" db="UniProtKB">
        <authorList>
            <consortium name="EnsemblMetazoa"/>
        </authorList>
    </citation>
    <scope>IDENTIFICATION</scope>
    <source>
        <strain evidence="2">USDA</strain>
    </source>
</reference>
<keyword evidence="3" id="KW-1185">Reference proteome</keyword>
<dbReference type="SMART" id="SM00516">
    <property type="entry name" value="SEC14"/>
    <property type="match status" value="1"/>
</dbReference>
<dbReference type="InterPro" id="IPR036273">
    <property type="entry name" value="CRAL/TRIO_N_dom_sf"/>
</dbReference>
<dbReference type="Pfam" id="PF00650">
    <property type="entry name" value="CRAL_TRIO"/>
    <property type="match status" value="1"/>
</dbReference>
<dbReference type="Gene3D" id="3.40.525.10">
    <property type="entry name" value="CRAL-TRIO lipid binding domain"/>
    <property type="match status" value="1"/>
</dbReference>
<dbReference type="Gene3D" id="1.20.5.1200">
    <property type="entry name" value="Alpha-tocopherol transfer"/>
    <property type="match status" value="1"/>
</dbReference>
<evidence type="ECO:0000313" key="3">
    <source>
        <dbReference type="Proteomes" id="UP000095300"/>
    </source>
</evidence>
<dbReference type="InterPro" id="IPR001251">
    <property type="entry name" value="CRAL-TRIO_dom"/>
</dbReference>
<dbReference type="AlphaFoldDB" id="A0A1I8PTE6"/>
<evidence type="ECO:0000313" key="2">
    <source>
        <dbReference type="EnsemblMetazoa" id="SCAU010942-PA"/>
    </source>
</evidence>
<accession>A0A1I8PTE6</accession>
<dbReference type="PANTHER" id="PTHR10174">
    <property type="entry name" value="ALPHA-TOCOPHEROL TRANSFER PROTEIN-RELATED"/>
    <property type="match status" value="1"/>
</dbReference>
<dbReference type="OrthoDB" id="75724at2759"/>
<dbReference type="SUPFAM" id="SSF52087">
    <property type="entry name" value="CRAL/TRIO domain"/>
    <property type="match status" value="1"/>
</dbReference>
<dbReference type="PRINTS" id="PR00180">
    <property type="entry name" value="CRETINALDHBP"/>
</dbReference>
<dbReference type="PROSITE" id="PS50191">
    <property type="entry name" value="CRAL_TRIO"/>
    <property type="match status" value="1"/>
</dbReference>
<dbReference type="SMART" id="SM01100">
    <property type="entry name" value="CRAL_TRIO_N"/>
    <property type="match status" value="1"/>
</dbReference>
<dbReference type="InterPro" id="IPR011074">
    <property type="entry name" value="CRAL/TRIO_N_dom"/>
</dbReference>
<dbReference type="GO" id="GO:0016020">
    <property type="term" value="C:membrane"/>
    <property type="evidence" value="ECO:0007669"/>
    <property type="project" value="TreeGrafter"/>
</dbReference>
<dbReference type="KEGG" id="scac:106090336"/>
<dbReference type="CDD" id="cd00170">
    <property type="entry name" value="SEC14"/>
    <property type="match status" value="1"/>
</dbReference>
<organism evidence="2 3">
    <name type="scientific">Stomoxys calcitrans</name>
    <name type="common">Stable fly</name>
    <name type="synonym">Conops calcitrans</name>
    <dbReference type="NCBI Taxonomy" id="35570"/>
    <lineage>
        <taxon>Eukaryota</taxon>
        <taxon>Metazoa</taxon>
        <taxon>Ecdysozoa</taxon>
        <taxon>Arthropoda</taxon>
        <taxon>Hexapoda</taxon>
        <taxon>Insecta</taxon>
        <taxon>Pterygota</taxon>
        <taxon>Neoptera</taxon>
        <taxon>Endopterygota</taxon>
        <taxon>Diptera</taxon>
        <taxon>Brachycera</taxon>
        <taxon>Muscomorpha</taxon>
        <taxon>Muscoidea</taxon>
        <taxon>Muscidae</taxon>
        <taxon>Stomoxys</taxon>
    </lineage>
</organism>
<feature type="domain" description="CRAL-TRIO" evidence="1">
    <location>
        <begin position="99"/>
        <end position="265"/>
    </location>
</feature>
<name>A0A1I8PTE6_STOCA</name>
<dbReference type="PANTHER" id="PTHR10174:SF212">
    <property type="entry name" value="MIP26555P1"/>
    <property type="match status" value="1"/>
</dbReference>
<dbReference type="VEuPathDB" id="VectorBase:SCAU010942"/>
<protein>
    <recommendedName>
        <fullName evidence="1">CRAL-TRIO domain-containing protein</fullName>
    </recommendedName>
</protein>
<sequence length="293" mass="34195">MSNTNCDAAFNLRVGYFTPETMEIAKNELRETPEIKKAAIVELRELLNSCPDIKYRDDDEFLVIFLRACHFYPKSAFEKMKTTATFRKENAQLLHGLDVEQVRDQFVNGNVINVLKNVDQLGRRVLIVNCGQLWDPSFVPADDVFRMLYLVHICAQLEVETQVRGVVCIMDFEGLSMKQIKALSPTFSKRLLTFIQDAMPLRTKEVHFVKQPFIFKMVWSLFKPFVREKLNKRMHFHGNDMKSLQKFLSPDILPENYKGKLPKIDYNGKDWIDAVESHSDYIKEWSEFGPAKW</sequence>
<dbReference type="EnsemblMetazoa" id="SCAU010942-RA">
    <property type="protein sequence ID" value="SCAU010942-PA"/>
    <property type="gene ID" value="SCAU010942"/>
</dbReference>
<gene>
    <name evidence="2" type="primary">106090336</name>
</gene>
<dbReference type="SUPFAM" id="SSF46938">
    <property type="entry name" value="CRAL/TRIO N-terminal domain"/>
    <property type="match status" value="1"/>
</dbReference>